<organism evidence="1 2">
    <name type="scientific">Dyella dinghuensis</name>
    <dbReference type="NCBI Taxonomy" id="1920169"/>
    <lineage>
        <taxon>Bacteria</taxon>
        <taxon>Pseudomonadati</taxon>
        <taxon>Pseudomonadota</taxon>
        <taxon>Gammaproteobacteria</taxon>
        <taxon>Lysobacterales</taxon>
        <taxon>Rhodanobacteraceae</taxon>
        <taxon>Dyella</taxon>
    </lineage>
</organism>
<evidence type="ECO:0000313" key="2">
    <source>
        <dbReference type="Proteomes" id="UP000267077"/>
    </source>
</evidence>
<reference evidence="1 2" key="1">
    <citation type="submission" date="2018-12" db="EMBL/GenBank/DDBJ databases">
        <title>Dyella dinghuensis sp. nov. DHOA06 and Dyella choica sp. nov. 4M-K27, isolated from forest soil.</title>
        <authorList>
            <person name="Qiu L.-H."/>
            <person name="Gao Z.-H."/>
        </authorList>
    </citation>
    <scope>NUCLEOTIDE SEQUENCE [LARGE SCALE GENOMIC DNA]</scope>
    <source>
        <strain evidence="1 2">DHOA06</strain>
    </source>
</reference>
<gene>
    <name evidence="1" type="ORF">EKH79_12440</name>
</gene>
<dbReference type="RefSeq" id="WP_126674143.1">
    <property type="nucleotide sequence ID" value="NZ_RYZR01000006.1"/>
</dbReference>
<dbReference type="Pfam" id="PF13557">
    <property type="entry name" value="Phenol_MetA_deg"/>
    <property type="match status" value="1"/>
</dbReference>
<keyword evidence="2" id="KW-1185">Reference proteome</keyword>
<dbReference type="AlphaFoldDB" id="A0A3S0PFJ0"/>
<dbReference type="EMBL" id="RYZR01000006">
    <property type="protein sequence ID" value="RUL63207.1"/>
    <property type="molecule type" value="Genomic_DNA"/>
</dbReference>
<sequence>MGLSAIGLLPQAAQACATCGCTLSTDAATGYSSASGWRINIDYTFINQNQLRSGSSRATPQQVVNQPSDASLGGGEIEKGTINRYINVSATYRFNPDWGVTLLVPYVTRDHETYGTQLAPYTPVETASDQISGAHVSGIGDAKIIASYQGFLPTHNLGVQFGVKLPTGNYGGQAEDGNLVGHPVTFNTGPNLGQSLDTSLQAGTGSTDLIVGGYYFQPVSQNFDAFVNGQFQAAVKENLDTPGADYRPGNLATVSFGVRYEAHANWVPQLQINWLHKMADQGFLADRPDTEGTVAYLSPGISGSVSKNLQVYAFVQVPIYSHLQGYQLFPGWTGTVGVSMKL</sequence>
<accession>A0A3S0PFJ0</accession>
<dbReference type="OrthoDB" id="7493123at2"/>
<evidence type="ECO:0000313" key="1">
    <source>
        <dbReference type="EMBL" id="RUL63207.1"/>
    </source>
</evidence>
<dbReference type="Proteomes" id="UP000267077">
    <property type="component" value="Unassembled WGS sequence"/>
</dbReference>
<proteinExistence type="predicted"/>
<protein>
    <submittedName>
        <fullName evidence="1">Transporter</fullName>
    </submittedName>
</protein>
<comment type="caution">
    <text evidence="1">The sequence shown here is derived from an EMBL/GenBank/DDBJ whole genome shotgun (WGS) entry which is preliminary data.</text>
</comment>
<dbReference type="InterPro" id="IPR025737">
    <property type="entry name" value="FApF"/>
</dbReference>
<name>A0A3S0PFJ0_9GAMM</name>